<evidence type="ECO:0000313" key="3">
    <source>
        <dbReference type="Proteomes" id="UP000219338"/>
    </source>
</evidence>
<evidence type="ECO:0000313" key="2">
    <source>
        <dbReference type="EMBL" id="SJL16429.1"/>
    </source>
</evidence>
<gene>
    <name evidence="2" type="ORF">ARMOST_19953</name>
</gene>
<dbReference type="GO" id="GO:0016491">
    <property type="term" value="F:oxidoreductase activity"/>
    <property type="evidence" value="ECO:0007669"/>
    <property type="project" value="UniProtKB-KW"/>
</dbReference>
<dbReference type="InterPro" id="IPR036291">
    <property type="entry name" value="NAD(P)-bd_dom_sf"/>
</dbReference>
<dbReference type="Pfam" id="PF00106">
    <property type="entry name" value="adh_short"/>
    <property type="match status" value="1"/>
</dbReference>
<organism evidence="2 3">
    <name type="scientific">Armillaria ostoyae</name>
    <name type="common">Armillaria root rot fungus</name>
    <dbReference type="NCBI Taxonomy" id="47428"/>
    <lineage>
        <taxon>Eukaryota</taxon>
        <taxon>Fungi</taxon>
        <taxon>Dikarya</taxon>
        <taxon>Basidiomycota</taxon>
        <taxon>Agaricomycotina</taxon>
        <taxon>Agaricomycetes</taxon>
        <taxon>Agaricomycetidae</taxon>
        <taxon>Agaricales</taxon>
        <taxon>Marasmiineae</taxon>
        <taxon>Physalacriaceae</taxon>
        <taxon>Armillaria</taxon>
    </lineage>
</organism>
<reference evidence="3" key="1">
    <citation type="journal article" date="2017" name="Nat. Ecol. Evol.">
        <title>Genome expansion and lineage-specific genetic innovations in the forest pathogenic fungi Armillaria.</title>
        <authorList>
            <person name="Sipos G."/>
            <person name="Prasanna A.N."/>
            <person name="Walter M.C."/>
            <person name="O'Connor E."/>
            <person name="Balint B."/>
            <person name="Krizsan K."/>
            <person name="Kiss B."/>
            <person name="Hess J."/>
            <person name="Varga T."/>
            <person name="Slot J."/>
            <person name="Riley R."/>
            <person name="Boka B."/>
            <person name="Rigling D."/>
            <person name="Barry K."/>
            <person name="Lee J."/>
            <person name="Mihaltcheva S."/>
            <person name="LaButti K."/>
            <person name="Lipzen A."/>
            <person name="Waldron R."/>
            <person name="Moloney N.M."/>
            <person name="Sperisen C."/>
            <person name="Kredics L."/>
            <person name="Vagvoelgyi C."/>
            <person name="Patrignani A."/>
            <person name="Fitzpatrick D."/>
            <person name="Nagy I."/>
            <person name="Doyle S."/>
            <person name="Anderson J.B."/>
            <person name="Grigoriev I.V."/>
            <person name="Gueldener U."/>
            <person name="Muensterkoetter M."/>
            <person name="Nagy L.G."/>
        </authorList>
    </citation>
    <scope>NUCLEOTIDE SEQUENCE [LARGE SCALE GENOMIC DNA]</scope>
    <source>
        <strain evidence="3">C18/9</strain>
    </source>
</reference>
<keyword evidence="1" id="KW-0560">Oxidoreductase</keyword>
<dbReference type="PANTHER" id="PTHR43157">
    <property type="entry name" value="PHOSPHATIDYLINOSITOL-GLYCAN BIOSYNTHESIS CLASS F PROTEIN-RELATED"/>
    <property type="match status" value="1"/>
</dbReference>
<sequence length="345" mass="38519">MAPRTHEQWVADQTRPMPAVVTADLSGKTLVLIGANAGLGFEAAKHFARMNPARLVLTARDEAKGRQALAQIQADTGYSKAELWIIDLADFNSVIAFADKAERELDRLDILVESAGMITWKYEQVEGWEKTIHTNNLGPGLLAIRMIPKMLETARKYLVTPRLVVVASDMHYWTKIEKDAIASPSILAKLSDKEYCSKEYAPVYCYLSLSLTYEQMLNVLFARALQLHVTAITVNSVTPGLCFSGLGSDPPVGQAERLRTRREEFAFTTEEGSRQLVYGAVGSLDNEEKLRGKYICMSEVVEESDFVISEDGTIVQDKVWEEMLEIFGQIDPKVSEVVKMYLTKA</sequence>
<dbReference type="Gene3D" id="3.40.50.720">
    <property type="entry name" value="NAD(P)-binding Rossmann-like Domain"/>
    <property type="match status" value="1"/>
</dbReference>
<accession>A0A284S5Z4</accession>
<dbReference type="InterPro" id="IPR002347">
    <property type="entry name" value="SDR_fam"/>
</dbReference>
<dbReference type="PRINTS" id="PR00081">
    <property type="entry name" value="GDHRDH"/>
</dbReference>
<protein>
    <submittedName>
        <fullName evidence="2">Uncharacterized protein</fullName>
    </submittedName>
</protein>
<dbReference type="SUPFAM" id="SSF51735">
    <property type="entry name" value="NAD(P)-binding Rossmann-fold domains"/>
    <property type="match status" value="1"/>
</dbReference>
<dbReference type="OrthoDB" id="542013at2759"/>
<dbReference type="OMA" id="YICMSEV"/>
<proteinExistence type="predicted"/>
<dbReference type="STRING" id="47428.A0A284S5Z4"/>
<name>A0A284S5Z4_ARMOS</name>
<dbReference type="PANTHER" id="PTHR43157:SF31">
    <property type="entry name" value="PHOSPHATIDYLINOSITOL-GLYCAN BIOSYNTHESIS CLASS F PROTEIN"/>
    <property type="match status" value="1"/>
</dbReference>
<dbReference type="AlphaFoldDB" id="A0A284S5Z4"/>
<evidence type="ECO:0000256" key="1">
    <source>
        <dbReference type="ARBA" id="ARBA00023002"/>
    </source>
</evidence>
<keyword evidence="3" id="KW-1185">Reference proteome</keyword>
<dbReference type="EMBL" id="FUEG01000035">
    <property type="protein sequence ID" value="SJL16429.1"/>
    <property type="molecule type" value="Genomic_DNA"/>
</dbReference>
<dbReference type="Proteomes" id="UP000219338">
    <property type="component" value="Unassembled WGS sequence"/>
</dbReference>